<evidence type="ECO:0000256" key="2">
    <source>
        <dbReference type="SAM" id="SignalP"/>
    </source>
</evidence>
<keyword evidence="2" id="KW-0732">Signal</keyword>
<reference evidence="4" key="1">
    <citation type="journal article" date="2015" name="Genome Announc.">
        <title>Draft genome sequence of the cellulolytic fungus Chaetomium globosum.</title>
        <authorList>
            <person name="Cuomo C.A."/>
            <person name="Untereiner W.A."/>
            <person name="Ma L.-J."/>
            <person name="Grabherr M."/>
            <person name="Birren B.W."/>
        </authorList>
    </citation>
    <scope>NUCLEOTIDE SEQUENCE [LARGE SCALE GENOMIC DNA]</scope>
    <source>
        <strain evidence="4">ATCC 6205 / CBS 148.51 / DSM 1962 / NBRC 6347 / NRRL 1970</strain>
    </source>
</reference>
<dbReference type="AlphaFoldDB" id="Q2GWP0"/>
<dbReference type="eggNOG" id="ENOG502RAE3">
    <property type="taxonomic scope" value="Eukaryota"/>
</dbReference>
<sequence>MRSFQLVAWVMSLALPLAKANVYKMCKDDHCDDCLVGITNAGTGYPDRVTYYSETVFYNSDFPGSEGGGWRPYIEIPELDETCQLIIRSPAHTDMPGCGYPIASFSSPVCAVVNLEKTFMVQFCCGLGDCSSAGASKLRRSAKFGGTYGWNERLNTAAASGGMYSIVLRDANGTEIKPAQAGPPPDSLSTHRSAPPQIDTALAVVSTRHLHPRSSCSENSWTADDGYSEYTRPANNTQIVKISVAGPADQQISTTRSQSFTTTMNLGFADVLFSRFLVRDSLRASETIESSTVHVSLPGATRGALTALYLPEKISTRSKKWFIFFEDRNCELTVMNVSG</sequence>
<evidence type="ECO:0000313" key="3">
    <source>
        <dbReference type="EMBL" id="EAQ86361.1"/>
    </source>
</evidence>
<dbReference type="EMBL" id="CH408033">
    <property type="protein sequence ID" value="EAQ86361.1"/>
    <property type="molecule type" value="Genomic_DNA"/>
</dbReference>
<dbReference type="Proteomes" id="UP000001056">
    <property type="component" value="Unassembled WGS sequence"/>
</dbReference>
<evidence type="ECO:0000313" key="4">
    <source>
        <dbReference type="Proteomes" id="UP000001056"/>
    </source>
</evidence>
<feature type="region of interest" description="Disordered" evidence="1">
    <location>
        <begin position="175"/>
        <end position="194"/>
    </location>
</feature>
<dbReference type="GeneID" id="4394237"/>
<dbReference type="InParanoid" id="Q2GWP0"/>
<evidence type="ECO:0000256" key="1">
    <source>
        <dbReference type="SAM" id="MobiDB-lite"/>
    </source>
</evidence>
<accession>Q2GWP0</accession>
<keyword evidence="4" id="KW-1185">Reference proteome</keyword>
<feature type="chain" id="PRO_5004208250" evidence="2">
    <location>
        <begin position="21"/>
        <end position="339"/>
    </location>
</feature>
<protein>
    <submittedName>
        <fullName evidence="3">Uncharacterized protein</fullName>
    </submittedName>
</protein>
<name>Q2GWP0_CHAGB</name>
<gene>
    <name evidence="3" type="ORF">CHGG_07614</name>
</gene>
<organism evidence="3 4">
    <name type="scientific">Chaetomium globosum (strain ATCC 6205 / CBS 148.51 / DSM 1962 / NBRC 6347 / NRRL 1970)</name>
    <name type="common">Soil fungus</name>
    <dbReference type="NCBI Taxonomy" id="306901"/>
    <lineage>
        <taxon>Eukaryota</taxon>
        <taxon>Fungi</taxon>
        <taxon>Dikarya</taxon>
        <taxon>Ascomycota</taxon>
        <taxon>Pezizomycotina</taxon>
        <taxon>Sordariomycetes</taxon>
        <taxon>Sordariomycetidae</taxon>
        <taxon>Sordariales</taxon>
        <taxon>Chaetomiaceae</taxon>
        <taxon>Chaetomium</taxon>
    </lineage>
</organism>
<dbReference type="HOGENOM" id="CLU_074414_0_0_1"/>
<proteinExistence type="predicted"/>
<dbReference type="VEuPathDB" id="FungiDB:CHGG_07614"/>
<dbReference type="OrthoDB" id="3634414at2759"/>
<dbReference type="RefSeq" id="XP_001225270.1">
    <property type="nucleotide sequence ID" value="XM_001225269.1"/>
</dbReference>
<feature type="signal peptide" evidence="2">
    <location>
        <begin position="1"/>
        <end position="20"/>
    </location>
</feature>